<organism evidence="1 2">
    <name type="scientific">Pedobacter cryoconitis</name>
    <dbReference type="NCBI Taxonomy" id="188932"/>
    <lineage>
        <taxon>Bacteria</taxon>
        <taxon>Pseudomonadati</taxon>
        <taxon>Bacteroidota</taxon>
        <taxon>Sphingobacteriia</taxon>
        <taxon>Sphingobacteriales</taxon>
        <taxon>Sphingobacteriaceae</taxon>
        <taxon>Pedobacter</taxon>
    </lineage>
</organism>
<dbReference type="EMBL" id="JACHCF010000001">
    <property type="protein sequence ID" value="MBB5619290.1"/>
    <property type="molecule type" value="Genomic_DNA"/>
</dbReference>
<sequence>MKILLLLGFLFFNTAVPKKPTTVYICGGSQTKKYHYKPNCRGLGNCNYRIIKTTLAKMKSKGKTLCKWEKQ</sequence>
<evidence type="ECO:0000313" key="1">
    <source>
        <dbReference type="EMBL" id="MBB5619290.1"/>
    </source>
</evidence>
<accession>A0A7W8YPQ0</accession>
<dbReference type="Proteomes" id="UP000537718">
    <property type="component" value="Unassembled WGS sequence"/>
</dbReference>
<gene>
    <name evidence="1" type="ORF">HDE69_000326</name>
</gene>
<dbReference type="AlphaFoldDB" id="A0A7W8YPQ0"/>
<evidence type="ECO:0000313" key="2">
    <source>
        <dbReference type="Proteomes" id="UP000537718"/>
    </source>
</evidence>
<comment type="caution">
    <text evidence="1">The sequence shown here is derived from an EMBL/GenBank/DDBJ whole genome shotgun (WGS) entry which is preliminary data.</text>
</comment>
<protein>
    <submittedName>
        <fullName evidence="1">5-bromo-4-chloroindolyl phosphate hydrolysis protein</fullName>
    </submittedName>
</protein>
<proteinExistence type="predicted"/>
<reference evidence="1 2" key="1">
    <citation type="submission" date="2020-08" db="EMBL/GenBank/DDBJ databases">
        <title>Genomic Encyclopedia of Type Strains, Phase IV (KMG-V): Genome sequencing to study the core and pangenomes of soil and plant-associated prokaryotes.</title>
        <authorList>
            <person name="Whitman W."/>
        </authorList>
    </citation>
    <scope>NUCLEOTIDE SEQUENCE [LARGE SCALE GENOMIC DNA]</scope>
    <source>
        <strain evidence="1 2">MP7CTX6</strain>
    </source>
</reference>
<name>A0A7W8YPQ0_9SPHI</name>